<evidence type="ECO:0000313" key="1">
    <source>
        <dbReference type="EMBL" id="PXF60675.1"/>
    </source>
</evidence>
<dbReference type="EMBL" id="PQXF01000013">
    <property type="protein sequence ID" value="PXF60675.1"/>
    <property type="molecule type" value="Genomic_DNA"/>
</dbReference>
<sequence length="158" mass="17820">MTIRTGKSYDFSIHTAPECSDTPEAMAEIASGYGYAGLAITNHTPHQLQKPQKQGMTDYAGIAVYQGIEIVAKNPHHLRQMIQKHRAKVRVLSVHGGNEKINHTDIFSNRIFSDHAEANSSTNLCKGWHDFAIWYHHARGMHPLFFLLTGGRYGDRYD</sequence>
<evidence type="ECO:0000313" key="2">
    <source>
        <dbReference type="Proteomes" id="UP000248329"/>
    </source>
</evidence>
<accession>A0AC61L370</accession>
<reference evidence="1" key="1">
    <citation type="submission" date="2018-01" db="EMBL/GenBank/DDBJ databases">
        <authorList>
            <person name="Krukenberg V."/>
        </authorList>
    </citation>
    <scope>NUCLEOTIDE SEQUENCE</scope>
    <source>
        <strain evidence="1">E20ANME2</strain>
    </source>
</reference>
<comment type="caution">
    <text evidence="1">The sequence shown here is derived from an EMBL/GenBank/DDBJ whole genome shotgun (WGS) entry which is preliminary data.</text>
</comment>
<dbReference type="Proteomes" id="UP000248329">
    <property type="component" value="Unassembled WGS sequence"/>
</dbReference>
<gene>
    <name evidence="1" type="ORF">C4B59_08380</name>
</gene>
<organism evidence="1 2">
    <name type="scientific">Candidatus Methanogaster sp</name>
    <dbReference type="NCBI Taxonomy" id="3386292"/>
    <lineage>
        <taxon>Archaea</taxon>
        <taxon>Methanobacteriati</taxon>
        <taxon>Methanobacteriota</taxon>
        <taxon>Stenosarchaea group</taxon>
        <taxon>Methanomicrobia</taxon>
        <taxon>Methanosarcinales</taxon>
        <taxon>ANME-2 cluster</taxon>
        <taxon>Candidatus Methanogasteraceae</taxon>
        <taxon>Candidatus Methanogaster</taxon>
    </lineage>
</organism>
<protein>
    <submittedName>
        <fullName evidence="1">Uncharacterized protein</fullName>
    </submittedName>
</protein>
<name>A0AC61L370_9EURY</name>
<proteinExistence type="predicted"/>